<dbReference type="GO" id="GO:0042542">
    <property type="term" value="P:response to hydrogen peroxide"/>
    <property type="evidence" value="ECO:0007669"/>
    <property type="project" value="TreeGrafter"/>
</dbReference>
<sequence>MDEQEQLTTAHGAPIADNQNSLTAGPRGPLLMQDYQLLEKMATFNRERVPERVVHAKGSGAFGTFTVTNDVTAYTKASIFGAVGKQTPMLLRFSTVAGEHGAADAERDVRGFAVKFYTDEGNWDLVGNNTPVFFVRDPYKFSDFIHTQKRDPKTNMRSPQAMWDFWSLSPESLHQVTILFSDRGLPISYRFVHGFGSHTYSFINAQGERFWIKFHFRCQQGIKNWTNAEAAEVVGVDRESSQRDLFDAIERGEYPSWKLCVQVMPEADAETYHLNPFDLTKVWPHGDYPLIEVGTMELNRNPENYFAEIEQAAFEPSNIVPGIGFSPDKMLQARIMSYADAHRYRIGVNYAALPVNKPHSPVNTYHRDGQMRFDGNGGGSVNYEPNSFGGPVQNERYAEPALKISGDADRYNHRDGNDDYTQPGNLFRLMNADQQQQLFNNIAAAMQGVPEFIQLRQIGHFLKADPAYGRGVAAALGLDISSLEA</sequence>
<evidence type="ECO:0000256" key="6">
    <source>
        <dbReference type="ARBA" id="ARBA00023004"/>
    </source>
</evidence>
<dbReference type="GO" id="GO:0046872">
    <property type="term" value="F:metal ion binding"/>
    <property type="evidence" value="ECO:0007669"/>
    <property type="project" value="UniProtKB-KW"/>
</dbReference>
<dbReference type="GO" id="GO:0042744">
    <property type="term" value="P:hydrogen peroxide catabolic process"/>
    <property type="evidence" value="ECO:0007669"/>
    <property type="project" value="UniProtKB-KW"/>
</dbReference>
<dbReference type="InterPro" id="IPR024708">
    <property type="entry name" value="Catalase_AS"/>
</dbReference>
<name>A9B4C7_HERA2</name>
<dbReference type="PIRSF" id="PIRSF038928">
    <property type="entry name" value="Catalase_clade1-3"/>
    <property type="match status" value="1"/>
</dbReference>
<feature type="active site" evidence="8">
    <location>
        <position position="55"/>
    </location>
</feature>
<organism evidence="12 13">
    <name type="scientific">Herpetosiphon aurantiacus (strain ATCC 23779 / DSM 785 / 114-95)</name>
    <dbReference type="NCBI Taxonomy" id="316274"/>
    <lineage>
        <taxon>Bacteria</taxon>
        <taxon>Bacillati</taxon>
        <taxon>Chloroflexota</taxon>
        <taxon>Chloroflexia</taxon>
        <taxon>Herpetosiphonales</taxon>
        <taxon>Herpetosiphonaceae</taxon>
        <taxon>Herpetosiphon</taxon>
    </lineage>
</organism>
<dbReference type="FunCoup" id="A9B4C7">
    <property type="interactions" value="339"/>
</dbReference>
<evidence type="ECO:0000256" key="2">
    <source>
        <dbReference type="ARBA" id="ARBA00022559"/>
    </source>
</evidence>
<dbReference type="FunFam" id="2.40.180.10:FF:000001">
    <property type="entry name" value="Catalase"/>
    <property type="match status" value="1"/>
</dbReference>
<dbReference type="InterPro" id="IPR020835">
    <property type="entry name" value="Catalase_sf"/>
</dbReference>
<protein>
    <submittedName>
        <fullName evidence="12">Catalase</fullName>
        <ecNumber evidence="12">1.11.1.6</ecNumber>
    </submittedName>
</protein>
<accession>A9B4C7</accession>
<evidence type="ECO:0000259" key="11">
    <source>
        <dbReference type="SMART" id="SM01060"/>
    </source>
</evidence>
<dbReference type="SUPFAM" id="SSF56634">
    <property type="entry name" value="Heme-dependent catalase-like"/>
    <property type="match status" value="1"/>
</dbReference>
<dbReference type="HOGENOM" id="CLU_010645_2_0_0"/>
<dbReference type="AlphaFoldDB" id="A9B4C7"/>
<keyword evidence="13" id="KW-1185">Reference proteome</keyword>
<dbReference type="InterPro" id="IPR011614">
    <property type="entry name" value="Catalase_core"/>
</dbReference>
<feature type="binding site" description="axial binding residue" evidence="9">
    <location>
        <position position="338"/>
    </location>
    <ligand>
        <name>heme</name>
        <dbReference type="ChEBI" id="CHEBI:30413"/>
    </ligand>
    <ligandPart>
        <name>Fe</name>
        <dbReference type="ChEBI" id="CHEBI:18248"/>
    </ligandPart>
</feature>
<reference evidence="12 13" key="1">
    <citation type="journal article" date="2011" name="Stand. Genomic Sci.">
        <title>Complete genome sequence of the filamentous gliding predatory bacterium Herpetosiphon aurantiacus type strain (114-95(T)).</title>
        <authorList>
            <person name="Kiss H."/>
            <person name="Nett M."/>
            <person name="Domin N."/>
            <person name="Martin K."/>
            <person name="Maresca J.A."/>
            <person name="Copeland A."/>
            <person name="Lapidus A."/>
            <person name="Lucas S."/>
            <person name="Berry K.W."/>
            <person name="Glavina Del Rio T."/>
            <person name="Dalin E."/>
            <person name="Tice H."/>
            <person name="Pitluck S."/>
            <person name="Richardson P."/>
            <person name="Bruce D."/>
            <person name="Goodwin L."/>
            <person name="Han C."/>
            <person name="Detter J.C."/>
            <person name="Schmutz J."/>
            <person name="Brettin T."/>
            <person name="Land M."/>
            <person name="Hauser L."/>
            <person name="Kyrpides N.C."/>
            <person name="Ivanova N."/>
            <person name="Goker M."/>
            <person name="Woyke T."/>
            <person name="Klenk H.P."/>
            <person name="Bryant D.A."/>
        </authorList>
    </citation>
    <scope>NUCLEOTIDE SEQUENCE [LARGE SCALE GENOMIC DNA]</scope>
    <source>
        <strain evidence="13">ATCC 23779 / DSM 785 / 114-95</strain>
    </source>
</reference>
<dbReference type="EC" id="1.11.1.6" evidence="12"/>
<evidence type="ECO:0000256" key="5">
    <source>
        <dbReference type="ARBA" id="ARBA00023002"/>
    </source>
</evidence>
<evidence type="ECO:0000256" key="8">
    <source>
        <dbReference type="PIRSR" id="PIRSR038928-1"/>
    </source>
</evidence>
<evidence type="ECO:0000256" key="9">
    <source>
        <dbReference type="PIRSR" id="PIRSR038928-2"/>
    </source>
</evidence>
<dbReference type="PANTHER" id="PTHR11465">
    <property type="entry name" value="CATALASE"/>
    <property type="match status" value="1"/>
</dbReference>
<dbReference type="STRING" id="316274.Haur_0032"/>
<dbReference type="PANTHER" id="PTHR11465:SF61">
    <property type="entry name" value="CATALASE"/>
    <property type="match status" value="1"/>
</dbReference>
<evidence type="ECO:0000256" key="3">
    <source>
        <dbReference type="ARBA" id="ARBA00022617"/>
    </source>
</evidence>
<dbReference type="CDD" id="cd08156">
    <property type="entry name" value="catalase_clade_3"/>
    <property type="match status" value="1"/>
</dbReference>
<keyword evidence="7" id="KW-0376">Hydrogen peroxide</keyword>
<dbReference type="PRINTS" id="PR00067">
    <property type="entry name" value="CATALASE"/>
</dbReference>
<keyword evidence="5 12" id="KW-0560">Oxidoreductase</keyword>
<dbReference type="PROSITE" id="PS51402">
    <property type="entry name" value="CATALASE_3"/>
    <property type="match status" value="1"/>
</dbReference>
<dbReference type="BioCyc" id="HAUR316274:GHYA-32-MONOMER"/>
<dbReference type="InParanoid" id="A9B4C7"/>
<evidence type="ECO:0000313" key="13">
    <source>
        <dbReference type="Proteomes" id="UP000000787"/>
    </source>
</evidence>
<dbReference type="GO" id="GO:0005737">
    <property type="term" value="C:cytoplasm"/>
    <property type="evidence" value="ECO:0007669"/>
    <property type="project" value="TreeGrafter"/>
</dbReference>
<dbReference type="InterPro" id="IPR018028">
    <property type="entry name" value="Catalase"/>
</dbReference>
<evidence type="ECO:0000313" key="12">
    <source>
        <dbReference type="EMBL" id="ABX02684.1"/>
    </source>
</evidence>
<dbReference type="eggNOG" id="COG0753">
    <property type="taxonomic scope" value="Bacteria"/>
</dbReference>
<gene>
    <name evidence="12" type="ordered locus">Haur_0032</name>
</gene>
<proteinExistence type="inferred from homology"/>
<comment type="cofactor">
    <cofactor evidence="9">
        <name>heme</name>
        <dbReference type="ChEBI" id="CHEBI:30413"/>
    </cofactor>
</comment>
<dbReference type="Pfam" id="PF06628">
    <property type="entry name" value="Catalase-rel"/>
    <property type="match status" value="1"/>
</dbReference>
<dbReference type="GO" id="GO:0004096">
    <property type="term" value="F:catalase activity"/>
    <property type="evidence" value="ECO:0007669"/>
    <property type="project" value="UniProtKB-EC"/>
</dbReference>
<evidence type="ECO:0000256" key="7">
    <source>
        <dbReference type="ARBA" id="ARBA00023324"/>
    </source>
</evidence>
<comment type="similarity">
    <text evidence="1">Belongs to the catalase family.</text>
</comment>
<dbReference type="InterPro" id="IPR010582">
    <property type="entry name" value="Catalase_immune_responsive"/>
</dbReference>
<dbReference type="SMART" id="SM01060">
    <property type="entry name" value="Catalase"/>
    <property type="match status" value="1"/>
</dbReference>
<keyword evidence="2 12" id="KW-0575">Peroxidase</keyword>
<dbReference type="Proteomes" id="UP000000787">
    <property type="component" value="Chromosome"/>
</dbReference>
<keyword evidence="6 9" id="KW-0408">Iron</keyword>
<dbReference type="InterPro" id="IPR024711">
    <property type="entry name" value="Catalase_clade1/3"/>
</dbReference>
<feature type="region of interest" description="Disordered" evidence="10">
    <location>
        <begin position="1"/>
        <end position="26"/>
    </location>
</feature>
<keyword evidence="4 9" id="KW-0479">Metal-binding</keyword>
<dbReference type="GO" id="GO:0020037">
    <property type="term" value="F:heme binding"/>
    <property type="evidence" value="ECO:0007669"/>
    <property type="project" value="InterPro"/>
</dbReference>
<evidence type="ECO:0000256" key="4">
    <source>
        <dbReference type="ARBA" id="ARBA00022723"/>
    </source>
</evidence>
<feature type="domain" description="Catalase core" evidence="11">
    <location>
        <begin position="8"/>
        <end position="392"/>
    </location>
</feature>
<dbReference type="InterPro" id="IPR040333">
    <property type="entry name" value="Catalase_3"/>
</dbReference>
<keyword evidence="3 9" id="KW-0349">Heme</keyword>
<dbReference type="EMBL" id="CP000875">
    <property type="protein sequence ID" value="ABX02684.1"/>
    <property type="molecule type" value="Genomic_DNA"/>
</dbReference>
<feature type="active site" evidence="8">
    <location>
        <position position="128"/>
    </location>
</feature>
<evidence type="ECO:0000256" key="1">
    <source>
        <dbReference type="ARBA" id="ARBA00005329"/>
    </source>
</evidence>
<dbReference type="PeroxiBase" id="5539">
    <property type="entry name" value="HaurKat01"/>
</dbReference>
<dbReference type="Gene3D" id="2.40.180.10">
    <property type="entry name" value="Catalase core domain"/>
    <property type="match status" value="1"/>
</dbReference>
<dbReference type="PROSITE" id="PS00438">
    <property type="entry name" value="CATALASE_2"/>
    <property type="match status" value="1"/>
</dbReference>
<dbReference type="Pfam" id="PF00199">
    <property type="entry name" value="Catalase"/>
    <property type="match status" value="1"/>
</dbReference>
<dbReference type="KEGG" id="hau:Haur_0032"/>
<evidence type="ECO:0000256" key="10">
    <source>
        <dbReference type="SAM" id="MobiDB-lite"/>
    </source>
</evidence>